<reference evidence="4" key="1">
    <citation type="submission" date="2016-06" db="UniProtKB">
        <authorList>
            <consortium name="WormBaseParasite"/>
        </authorList>
    </citation>
    <scope>IDENTIFICATION</scope>
</reference>
<organism evidence="4">
    <name type="scientific">Soboliphyme baturini</name>
    <dbReference type="NCBI Taxonomy" id="241478"/>
    <lineage>
        <taxon>Eukaryota</taxon>
        <taxon>Metazoa</taxon>
        <taxon>Ecdysozoa</taxon>
        <taxon>Nematoda</taxon>
        <taxon>Enoplea</taxon>
        <taxon>Dorylaimia</taxon>
        <taxon>Dioctophymatida</taxon>
        <taxon>Dioctophymatoidea</taxon>
        <taxon>Soboliphymatidae</taxon>
        <taxon>Soboliphyme</taxon>
    </lineage>
</organism>
<dbReference type="Proteomes" id="UP000270296">
    <property type="component" value="Unassembled WGS sequence"/>
</dbReference>
<dbReference type="WBParaSite" id="SBAD_0000442301-mRNA-1">
    <property type="protein sequence ID" value="SBAD_0000442301-mRNA-1"/>
    <property type="gene ID" value="SBAD_0000442301"/>
</dbReference>
<keyword evidence="3" id="KW-1185">Reference proteome</keyword>
<evidence type="ECO:0000313" key="4">
    <source>
        <dbReference type="WBParaSite" id="SBAD_0000442301-mRNA-1"/>
    </source>
</evidence>
<feature type="region of interest" description="Disordered" evidence="1">
    <location>
        <begin position="292"/>
        <end position="340"/>
    </location>
</feature>
<name>A0A183IKU3_9BILA</name>
<evidence type="ECO:0000256" key="1">
    <source>
        <dbReference type="SAM" id="MobiDB-lite"/>
    </source>
</evidence>
<reference evidence="2 3" key="2">
    <citation type="submission" date="2018-11" db="EMBL/GenBank/DDBJ databases">
        <authorList>
            <consortium name="Pathogen Informatics"/>
        </authorList>
    </citation>
    <scope>NUCLEOTIDE SEQUENCE [LARGE SCALE GENOMIC DNA]</scope>
</reference>
<evidence type="ECO:0000313" key="3">
    <source>
        <dbReference type="Proteomes" id="UP000270296"/>
    </source>
</evidence>
<accession>A0A183IKU3</accession>
<feature type="compositionally biased region" description="Basic and acidic residues" evidence="1">
    <location>
        <begin position="305"/>
        <end position="317"/>
    </location>
</feature>
<dbReference type="EMBL" id="UZAM01008204">
    <property type="protein sequence ID" value="VDP03771.1"/>
    <property type="molecule type" value="Genomic_DNA"/>
</dbReference>
<proteinExistence type="predicted"/>
<sequence length="340" mass="37670">MRRCRDGCLPRSFFAPPDSSRRLSSSLARSAHLNMLHEVTCYMIDAMASDVFRIPRRDRLRDGGGADTIATNCTYYVEPRRLQRSIDGLTDRPTACVFCQDFEAHNCGFRQCSPQQLSAVEKPGQYLFQIKPLILVFAKTSSVLVVSPPSDRRSDEASDRLPALRPFVLPSLFLRVVVRPDLLASSSSSSSFLPSSGRLVVRLARLSSARVGPSSTTAAFANFRPSPLASRPSPLAFRLSSFLRLFDWSKPPPKQGTANEIEMKVSRYPMVVRCRVTYRPYSQHGVVARPTPVVRPFNGQMTTAERGDGDGDGDGRGHGIGAQRALKTQRHRPDNSSIEL</sequence>
<gene>
    <name evidence="2" type="ORF">SBAD_LOCUS4239</name>
</gene>
<dbReference type="AlphaFoldDB" id="A0A183IKU3"/>
<protein>
    <submittedName>
        <fullName evidence="2 4">Uncharacterized protein</fullName>
    </submittedName>
</protein>
<evidence type="ECO:0000313" key="2">
    <source>
        <dbReference type="EMBL" id="VDP03771.1"/>
    </source>
</evidence>